<evidence type="ECO:0000256" key="2">
    <source>
        <dbReference type="ARBA" id="ARBA00009870"/>
    </source>
</evidence>
<keyword evidence="8" id="KW-1185">Reference proteome</keyword>
<comment type="similarity">
    <text evidence="2">Belongs to the rad21 family.</text>
</comment>
<sequence length="634" mass="71471">KAATLHSKLNRKKLSKLNIINICEQILNPSVPMALRLSGILMGMLRKPLTVRNCGFRFRYLIVSSISGGVVIVYERKVKLLYEDVTRLMVQINEAWKVKATTDPTLLPKGKSQAKYAAVTLPENREEELPEIEQTLRNPDTVTMMDFEQTSYFTMRLDNADLYDKPNAQEEPAKDLHQVDPDNITLAEHFESHHTDMFNHFERFDIEGDEETQMNYTQPEDAQIPSTPVPSPPREHAHQPDEIPDRHPEDQVKQQSDEVEEAFERQDQQRPKPARRRARKAASLAIDHEQTIISGDIYQSWLQSSSDIASRKRKKRKTLSVLPSMKIARMMEMPPIALLEGLFTNGNKEVHYPAPLLKLWMRNTQPPHDSPSGKTSPPYPPESSYTSPGERMGNLEPPFEYFQSGVGSPAVGISIEKQRANLNNNKIPPEILMEDLRTNLTNMGLHPTEANGVRETDHMATPGSADEPRSIPSSGSGHGVLSQNSVTNSSRSNKKRPHSSSKHSGNGLQPVAEENPWHDPTPNFKLTRLSELSENGFTQDNEILMETGPTQTQHPFITQPLDMMTDSIRMQLKSHFDTPGSAEAECLNELTLGMSKKQAACLFYQTCVLATRDFIKVEQELPYGNILISRGAKM</sequence>
<dbReference type="Gene3D" id="1.10.10.580">
    <property type="entry name" value="Structural maintenance of chromosome 1. Chain E"/>
    <property type="match status" value="1"/>
</dbReference>
<reference evidence="7" key="1">
    <citation type="submission" date="2023-08" db="EMBL/GenBank/DDBJ databases">
        <title>A de novo genome assembly of Solanum verrucosum Schlechtendal, a Mexican diploid species geographically isolated from the other diploid A-genome species in potato relatives.</title>
        <authorList>
            <person name="Hosaka K."/>
        </authorList>
    </citation>
    <scope>NUCLEOTIDE SEQUENCE</scope>
    <source>
        <tissue evidence="7">Young leaves</tissue>
    </source>
</reference>
<evidence type="ECO:0000259" key="5">
    <source>
        <dbReference type="Pfam" id="PF04824"/>
    </source>
</evidence>
<feature type="compositionally biased region" description="Basic and acidic residues" evidence="4">
    <location>
        <begin position="233"/>
        <end position="270"/>
    </location>
</feature>
<evidence type="ECO:0000259" key="6">
    <source>
        <dbReference type="Pfam" id="PF04825"/>
    </source>
</evidence>
<feature type="compositionally biased region" description="Basic residues" evidence="4">
    <location>
        <begin position="492"/>
        <end position="501"/>
    </location>
</feature>
<dbReference type="CDD" id="cd21793">
    <property type="entry name" value="Rad21_Rec8_M_AtSYN1-like"/>
    <property type="match status" value="1"/>
</dbReference>
<dbReference type="GO" id="GO:0005634">
    <property type="term" value="C:nucleus"/>
    <property type="evidence" value="ECO:0007669"/>
    <property type="project" value="UniProtKB-SubCell"/>
</dbReference>
<evidence type="ECO:0008006" key="9">
    <source>
        <dbReference type="Google" id="ProtNLM"/>
    </source>
</evidence>
<protein>
    <recommendedName>
        <fullName evidence="9">Sister chromatid cohesion 1 protein 1</fullName>
    </recommendedName>
</protein>
<evidence type="ECO:0000256" key="3">
    <source>
        <dbReference type="ARBA" id="ARBA00023242"/>
    </source>
</evidence>
<dbReference type="GO" id="GO:0051754">
    <property type="term" value="P:meiotic sister chromatid cohesion, centromeric"/>
    <property type="evidence" value="ECO:0007669"/>
    <property type="project" value="TreeGrafter"/>
</dbReference>
<accession>A0AAF0TX12</accession>
<comment type="subcellular location">
    <subcellularLocation>
        <location evidence="1">Nucleus</location>
    </subcellularLocation>
</comment>
<dbReference type="Proteomes" id="UP001234989">
    <property type="component" value="Chromosome 6"/>
</dbReference>
<dbReference type="GO" id="GO:0003682">
    <property type="term" value="F:chromatin binding"/>
    <property type="evidence" value="ECO:0007669"/>
    <property type="project" value="TreeGrafter"/>
</dbReference>
<name>A0AAF0TX12_SOLVR</name>
<feature type="region of interest" description="Disordered" evidence="4">
    <location>
        <begin position="442"/>
        <end position="524"/>
    </location>
</feature>
<dbReference type="InterPro" id="IPR023093">
    <property type="entry name" value="ScpA-like_C"/>
</dbReference>
<evidence type="ECO:0000313" key="8">
    <source>
        <dbReference type="Proteomes" id="UP001234989"/>
    </source>
</evidence>
<evidence type="ECO:0000256" key="1">
    <source>
        <dbReference type="ARBA" id="ARBA00004123"/>
    </source>
</evidence>
<feature type="region of interest" description="Disordered" evidence="4">
    <location>
        <begin position="219"/>
        <end position="283"/>
    </location>
</feature>
<dbReference type="EMBL" id="CP133617">
    <property type="protein sequence ID" value="WMV35781.1"/>
    <property type="molecule type" value="Genomic_DNA"/>
</dbReference>
<dbReference type="Pfam" id="PF04825">
    <property type="entry name" value="Rad21_Rec8_N"/>
    <property type="match status" value="1"/>
</dbReference>
<gene>
    <name evidence="7" type="ORF">MTR67_029166</name>
</gene>
<feature type="region of interest" description="Disordered" evidence="4">
    <location>
        <begin position="363"/>
        <end position="403"/>
    </location>
</feature>
<dbReference type="InterPro" id="IPR039781">
    <property type="entry name" value="Rad21/Rec8-like"/>
</dbReference>
<dbReference type="Pfam" id="PF04824">
    <property type="entry name" value="Rad21_Rec8"/>
    <property type="match status" value="1"/>
</dbReference>
<organism evidence="7 8">
    <name type="scientific">Solanum verrucosum</name>
    <dbReference type="NCBI Taxonomy" id="315347"/>
    <lineage>
        <taxon>Eukaryota</taxon>
        <taxon>Viridiplantae</taxon>
        <taxon>Streptophyta</taxon>
        <taxon>Embryophyta</taxon>
        <taxon>Tracheophyta</taxon>
        <taxon>Spermatophyta</taxon>
        <taxon>Magnoliopsida</taxon>
        <taxon>eudicotyledons</taxon>
        <taxon>Gunneridae</taxon>
        <taxon>Pentapetalae</taxon>
        <taxon>asterids</taxon>
        <taxon>lamiids</taxon>
        <taxon>Solanales</taxon>
        <taxon>Solanaceae</taxon>
        <taxon>Solanoideae</taxon>
        <taxon>Solaneae</taxon>
        <taxon>Solanum</taxon>
    </lineage>
</organism>
<dbReference type="InterPro" id="IPR036390">
    <property type="entry name" value="WH_DNA-bd_sf"/>
</dbReference>
<feature type="domain" description="Rad21/Rec8-like protein C-terminal eukaryotic" evidence="5">
    <location>
        <begin position="583"/>
        <end position="634"/>
    </location>
</feature>
<dbReference type="PANTHER" id="PTHR12585">
    <property type="entry name" value="SCC1 / RAD21 FAMILY MEMBER"/>
    <property type="match status" value="1"/>
</dbReference>
<keyword evidence="3" id="KW-0539">Nucleus</keyword>
<dbReference type="GO" id="GO:0008278">
    <property type="term" value="C:cohesin complex"/>
    <property type="evidence" value="ECO:0007669"/>
    <property type="project" value="InterPro"/>
</dbReference>
<feature type="compositionally biased region" description="Polar residues" evidence="4">
    <location>
        <begin position="471"/>
        <end position="491"/>
    </location>
</feature>
<evidence type="ECO:0000313" key="7">
    <source>
        <dbReference type="EMBL" id="WMV35781.1"/>
    </source>
</evidence>
<dbReference type="InterPro" id="IPR006909">
    <property type="entry name" value="Rad21/Rec8_C_eu"/>
</dbReference>
<feature type="domain" description="Rad21/Rec8-like protein N-terminal" evidence="6">
    <location>
        <begin position="2"/>
        <end position="42"/>
    </location>
</feature>
<evidence type="ECO:0000256" key="4">
    <source>
        <dbReference type="SAM" id="MobiDB-lite"/>
    </source>
</evidence>
<proteinExistence type="inferred from homology"/>
<dbReference type="AlphaFoldDB" id="A0AAF0TX12"/>
<dbReference type="PANTHER" id="PTHR12585:SF64">
    <property type="entry name" value="SISTER CHROMATID COHESION 1 PROTEIN 1"/>
    <property type="match status" value="1"/>
</dbReference>
<dbReference type="SUPFAM" id="SSF46785">
    <property type="entry name" value="Winged helix' DNA-binding domain"/>
    <property type="match status" value="1"/>
</dbReference>
<dbReference type="InterPro" id="IPR006910">
    <property type="entry name" value="Rad21_Rec8_N"/>
</dbReference>
<feature type="non-terminal residue" evidence="7">
    <location>
        <position position="1"/>
    </location>
</feature>